<keyword evidence="2 3" id="KW-0808">Transferase</keyword>
<dbReference type="RefSeq" id="WP_186085604.1">
    <property type="nucleotide sequence ID" value="NZ_BMDB01000001.1"/>
</dbReference>
<dbReference type="Pfam" id="PF03808">
    <property type="entry name" value="Glyco_tran_WecG"/>
    <property type="match status" value="1"/>
</dbReference>
<dbReference type="Proteomes" id="UP000521032">
    <property type="component" value="Unassembled WGS sequence"/>
</dbReference>
<evidence type="ECO:0000313" key="3">
    <source>
        <dbReference type="EMBL" id="CAD2072982.1"/>
    </source>
</evidence>
<dbReference type="AlphaFoldDB" id="A0A6V7R848"/>
<comment type="caution">
    <text evidence="3">The sequence shown here is derived from an EMBL/GenBank/DDBJ whole genome shotgun (WGS) entry which is preliminary data.</text>
</comment>
<accession>A0A6V7R848</accession>
<organism evidence="3 4">
    <name type="scientific">Phocicoccus schoeneichii</name>
    <dbReference type="NCBI Taxonomy" id="1812261"/>
    <lineage>
        <taxon>Bacteria</taxon>
        <taxon>Bacillati</taxon>
        <taxon>Bacillota</taxon>
        <taxon>Bacilli</taxon>
        <taxon>Bacillales</taxon>
        <taxon>Salinicoccaceae</taxon>
        <taxon>Phocicoccus</taxon>
    </lineage>
</organism>
<dbReference type="GO" id="GO:0016758">
    <property type="term" value="F:hexosyltransferase activity"/>
    <property type="evidence" value="ECO:0007669"/>
    <property type="project" value="TreeGrafter"/>
</dbReference>
<dbReference type="PANTHER" id="PTHR34136:SF1">
    <property type="entry name" value="UDP-N-ACETYL-D-MANNOSAMINURONIC ACID TRANSFERASE"/>
    <property type="match status" value="1"/>
</dbReference>
<dbReference type="EMBL" id="CAJEWE010000006">
    <property type="protein sequence ID" value="CAD2072982.1"/>
    <property type="molecule type" value="Genomic_DNA"/>
</dbReference>
<evidence type="ECO:0000256" key="2">
    <source>
        <dbReference type="ARBA" id="ARBA00022679"/>
    </source>
</evidence>
<protein>
    <submittedName>
        <fullName evidence="3">N-acetylmannosaminyltransferase</fullName>
    </submittedName>
</protein>
<proteinExistence type="predicted"/>
<keyword evidence="1" id="KW-0328">Glycosyltransferase</keyword>
<dbReference type="CDD" id="cd06533">
    <property type="entry name" value="Glyco_transf_WecG_TagA"/>
    <property type="match status" value="1"/>
</dbReference>
<gene>
    <name evidence="3" type="primary">tagA</name>
    <name evidence="3" type="ORF">JEOSCH030_00521</name>
</gene>
<dbReference type="NCBIfam" id="TIGR00696">
    <property type="entry name" value="wecG_tagA_cpsF"/>
    <property type="match status" value="1"/>
</dbReference>
<sequence>MANQNKYVTISGVSFINIEKSQFLNSILIPRIKNEEKTFIVTANPEIVDRTIHDHEYKEAVLRSDFTVADGVGILVAAKMNKMNIKERIAGYDLLVDLLEFGNEERLKVYLLGAEESVNKKASDHVKVNFPNVEVVGRHHGFFDMNDDRIAKEINETKPDIIFVALGVPRQENWIHNNIDQFNKGVFMGVGGSFDVLAGTVKRAPDMWIKLNLEWLYRMMKQPERFGRNLKILKFMIRQLPIFKRK</sequence>
<evidence type="ECO:0000256" key="1">
    <source>
        <dbReference type="ARBA" id="ARBA00022676"/>
    </source>
</evidence>
<dbReference type="InterPro" id="IPR004629">
    <property type="entry name" value="WecG_TagA_CpsF"/>
</dbReference>
<name>A0A6V7R848_9BACL</name>
<evidence type="ECO:0000313" key="4">
    <source>
        <dbReference type="Proteomes" id="UP000521032"/>
    </source>
</evidence>
<keyword evidence="4" id="KW-1185">Reference proteome</keyword>
<dbReference type="PANTHER" id="PTHR34136">
    <property type="match status" value="1"/>
</dbReference>
<reference evidence="3 4" key="1">
    <citation type="submission" date="2020-07" db="EMBL/GenBank/DDBJ databases">
        <authorList>
            <person name="Criscuolo A."/>
        </authorList>
    </citation>
    <scope>NUCLEOTIDE SEQUENCE [LARGE SCALE GENOMIC DNA]</scope>
    <source>
        <strain evidence="4">CIP 111030</strain>
    </source>
</reference>